<evidence type="ECO:0000256" key="3">
    <source>
        <dbReference type="ARBA" id="ARBA00023082"/>
    </source>
</evidence>
<dbReference type="GO" id="GO:0016987">
    <property type="term" value="F:sigma factor activity"/>
    <property type="evidence" value="ECO:0007669"/>
    <property type="project" value="UniProtKB-KW"/>
</dbReference>
<protein>
    <submittedName>
        <fullName evidence="7">RNA polymerase sigma-70 factor (ECF subfamily)</fullName>
    </submittedName>
</protein>
<organism evidence="7 8">
    <name type="scientific">Marinirhabdus gelatinilytica</name>
    <dbReference type="NCBI Taxonomy" id="1703343"/>
    <lineage>
        <taxon>Bacteria</taxon>
        <taxon>Pseudomonadati</taxon>
        <taxon>Bacteroidota</taxon>
        <taxon>Flavobacteriia</taxon>
        <taxon>Flavobacteriales</taxon>
        <taxon>Flavobacteriaceae</taxon>
    </lineage>
</organism>
<evidence type="ECO:0000256" key="4">
    <source>
        <dbReference type="ARBA" id="ARBA00023163"/>
    </source>
</evidence>
<evidence type="ECO:0000313" key="7">
    <source>
        <dbReference type="EMBL" id="RDK84676.1"/>
    </source>
</evidence>
<dbReference type="Gene3D" id="1.10.1740.10">
    <property type="match status" value="1"/>
</dbReference>
<dbReference type="InterPro" id="IPR036388">
    <property type="entry name" value="WH-like_DNA-bd_sf"/>
</dbReference>
<gene>
    <name evidence="7" type="ORF">C8D94_10448</name>
</gene>
<evidence type="ECO:0000256" key="2">
    <source>
        <dbReference type="ARBA" id="ARBA00023015"/>
    </source>
</evidence>
<dbReference type="Gene3D" id="1.10.10.10">
    <property type="entry name" value="Winged helix-like DNA-binding domain superfamily/Winged helix DNA-binding domain"/>
    <property type="match status" value="1"/>
</dbReference>
<name>A0A370Q8J0_9FLAO</name>
<dbReference type="InterPro" id="IPR013324">
    <property type="entry name" value="RNA_pol_sigma_r3/r4-like"/>
</dbReference>
<dbReference type="SUPFAM" id="SSF88659">
    <property type="entry name" value="Sigma3 and sigma4 domains of RNA polymerase sigma factors"/>
    <property type="match status" value="1"/>
</dbReference>
<keyword evidence="2" id="KW-0805">Transcription regulation</keyword>
<dbReference type="InterPro" id="IPR039425">
    <property type="entry name" value="RNA_pol_sigma-70-like"/>
</dbReference>
<dbReference type="RefSeq" id="WP_115124100.1">
    <property type="nucleotide sequence ID" value="NZ_QRAO01000004.1"/>
</dbReference>
<feature type="domain" description="RNA polymerase sigma-70 region 2" evidence="5">
    <location>
        <begin position="27"/>
        <end position="93"/>
    </location>
</feature>
<dbReference type="InterPro" id="IPR007627">
    <property type="entry name" value="RNA_pol_sigma70_r2"/>
</dbReference>
<accession>A0A370Q8J0</accession>
<keyword evidence="3" id="KW-0731">Sigma factor</keyword>
<dbReference type="PANTHER" id="PTHR43133:SF51">
    <property type="entry name" value="RNA POLYMERASE SIGMA FACTOR"/>
    <property type="match status" value="1"/>
</dbReference>
<evidence type="ECO:0000259" key="5">
    <source>
        <dbReference type="Pfam" id="PF04542"/>
    </source>
</evidence>
<reference evidence="7 8" key="1">
    <citation type="submission" date="2018-07" db="EMBL/GenBank/DDBJ databases">
        <title>Genomic Encyclopedia of Type Strains, Phase IV (KMG-IV): sequencing the most valuable type-strain genomes for metagenomic binning, comparative biology and taxonomic classification.</title>
        <authorList>
            <person name="Goeker M."/>
        </authorList>
    </citation>
    <scope>NUCLEOTIDE SEQUENCE [LARGE SCALE GENOMIC DNA]</scope>
    <source>
        <strain evidence="7 8">DSM 101478</strain>
    </source>
</reference>
<dbReference type="Pfam" id="PF08281">
    <property type="entry name" value="Sigma70_r4_2"/>
    <property type="match status" value="1"/>
</dbReference>
<evidence type="ECO:0000259" key="6">
    <source>
        <dbReference type="Pfam" id="PF08281"/>
    </source>
</evidence>
<dbReference type="GO" id="GO:0003677">
    <property type="term" value="F:DNA binding"/>
    <property type="evidence" value="ECO:0007669"/>
    <property type="project" value="InterPro"/>
</dbReference>
<dbReference type="SUPFAM" id="SSF88946">
    <property type="entry name" value="Sigma2 domain of RNA polymerase sigma factors"/>
    <property type="match status" value="1"/>
</dbReference>
<proteinExistence type="inferred from homology"/>
<dbReference type="CDD" id="cd06171">
    <property type="entry name" value="Sigma70_r4"/>
    <property type="match status" value="1"/>
</dbReference>
<feature type="domain" description="RNA polymerase sigma factor 70 region 4 type 2" evidence="6">
    <location>
        <begin position="128"/>
        <end position="180"/>
    </location>
</feature>
<keyword evidence="8" id="KW-1185">Reference proteome</keyword>
<keyword evidence="4" id="KW-0804">Transcription</keyword>
<dbReference type="EMBL" id="QRAO01000004">
    <property type="protein sequence ID" value="RDK84676.1"/>
    <property type="molecule type" value="Genomic_DNA"/>
</dbReference>
<dbReference type="PANTHER" id="PTHR43133">
    <property type="entry name" value="RNA POLYMERASE ECF-TYPE SIGMA FACTO"/>
    <property type="match status" value="1"/>
</dbReference>
<dbReference type="Proteomes" id="UP000255317">
    <property type="component" value="Unassembled WGS sequence"/>
</dbReference>
<dbReference type="AlphaFoldDB" id="A0A370Q8J0"/>
<comment type="caution">
    <text evidence="7">The sequence shown here is derived from an EMBL/GenBank/DDBJ whole genome shotgun (WGS) entry which is preliminary data.</text>
</comment>
<dbReference type="GO" id="GO:0006352">
    <property type="term" value="P:DNA-templated transcription initiation"/>
    <property type="evidence" value="ECO:0007669"/>
    <property type="project" value="InterPro"/>
</dbReference>
<dbReference type="InterPro" id="IPR014284">
    <property type="entry name" value="RNA_pol_sigma-70_dom"/>
</dbReference>
<evidence type="ECO:0000256" key="1">
    <source>
        <dbReference type="ARBA" id="ARBA00010641"/>
    </source>
</evidence>
<dbReference type="OrthoDB" id="9785675at2"/>
<sequence>MEITEAHIQKKIKSAIEGKQGSFSFLLDHYWNQVYGFQLKRVNNEHEAEDITIETFSKAFDKLDTFDPEYTFGTWLLTISKNIQIDKYRKRKKSIINQTADTSEEHINKIPDQSPTAEDRLIREQNLAQLLRFIKQLKPHYQDVINLRYFQEMSYNEISDTLKEPLSNVKVRLLRARKLLAEIIKSHSLL</sequence>
<comment type="similarity">
    <text evidence="1">Belongs to the sigma-70 factor family. ECF subfamily.</text>
</comment>
<dbReference type="InterPro" id="IPR013325">
    <property type="entry name" value="RNA_pol_sigma_r2"/>
</dbReference>
<dbReference type="Pfam" id="PF04542">
    <property type="entry name" value="Sigma70_r2"/>
    <property type="match status" value="1"/>
</dbReference>
<dbReference type="InterPro" id="IPR013249">
    <property type="entry name" value="RNA_pol_sigma70_r4_t2"/>
</dbReference>
<evidence type="ECO:0000313" key="8">
    <source>
        <dbReference type="Proteomes" id="UP000255317"/>
    </source>
</evidence>
<dbReference type="NCBIfam" id="TIGR02937">
    <property type="entry name" value="sigma70-ECF"/>
    <property type="match status" value="1"/>
</dbReference>